<dbReference type="InterPro" id="IPR001254">
    <property type="entry name" value="Trypsin_dom"/>
</dbReference>
<dbReference type="eggNOG" id="KOG3627">
    <property type="taxonomic scope" value="Eukaryota"/>
</dbReference>
<evidence type="ECO:0000256" key="5">
    <source>
        <dbReference type="ARBA" id="ARBA00023157"/>
    </source>
</evidence>
<dbReference type="PROSITE" id="PS50240">
    <property type="entry name" value="TRYPSIN_DOM"/>
    <property type="match status" value="1"/>
</dbReference>
<dbReference type="InterPro" id="IPR009003">
    <property type="entry name" value="Peptidase_S1_PA"/>
</dbReference>
<dbReference type="STRING" id="7260.B4NDY6"/>
<keyword evidence="2" id="KW-0732">Signal</keyword>
<dbReference type="PANTHER" id="PTHR24256">
    <property type="entry name" value="TRYPTASE-RELATED"/>
    <property type="match status" value="1"/>
</dbReference>
<comment type="similarity">
    <text evidence="7">Belongs to the peptidase S1 family. CLIP subfamily.</text>
</comment>
<keyword evidence="3" id="KW-0106">Calcium</keyword>
<dbReference type="Proteomes" id="UP000007798">
    <property type="component" value="Unassembled WGS sequence"/>
</dbReference>
<evidence type="ECO:0000313" key="11">
    <source>
        <dbReference type="Proteomes" id="UP000007798"/>
    </source>
</evidence>
<dbReference type="InterPro" id="IPR033116">
    <property type="entry name" value="TRYPSIN_SER"/>
</dbReference>
<dbReference type="EMBL" id="CH964239">
    <property type="protein sequence ID" value="EDW81955.2"/>
    <property type="molecule type" value="Genomic_DNA"/>
</dbReference>
<feature type="domain" description="Peptidase S1" evidence="9">
    <location>
        <begin position="44"/>
        <end position="309"/>
    </location>
</feature>
<dbReference type="Pfam" id="PF00089">
    <property type="entry name" value="Trypsin"/>
    <property type="match status" value="1"/>
</dbReference>
<dbReference type="GO" id="GO:0006508">
    <property type="term" value="P:proteolysis"/>
    <property type="evidence" value="ECO:0007669"/>
    <property type="project" value="UniProtKB-KW"/>
</dbReference>
<evidence type="ECO:0000313" key="10">
    <source>
        <dbReference type="EMBL" id="EDW81955.2"/>
    </source>
</evidence>
<organism evidence="10 11">
    <name type="scientific">Drosophila willistoni</name>
    <name type="common">Fruit fly</name>
    <dbReference type="NCBI Taxonomy" id="7260"/>
    <lineage>
        <taxon>Eukaryota</taxon>
        <taxon>Metazoa</taxon>
        <taxon>Ecdysozoa</taxon>
        <taxon>Arthropoda</taxon>
        <taxon>Hexapoda</taxon>
        <taxon>Insecta</taxon>
        <taxon>Pterygota</taxon>
        <taxon>Neoptera</taxon>
        <taxon>Endopterygota</taxon>
        <taxon>Diptera</taxon>
        <taxon>Brachycera</taxon>
        <taxon>Muscomorpha</taxon>
        <taxon>Ephydroidea</taxon>
        <taxon>Drosophilidae</taxon>
        <taxon>Drosophila</taxon>
        <taxon>Sophophora</taxon>
    </lineage>
</organism>
<dbReference type="AlphaFoldDB" id="B4NDY6"/>
<dbReference type="CDD" id="cd00190">
    <property type="entry name" value="Tryp_SPc"/>
    <property type="match status" value="1"/>
</dbReference>
<evidence type="ECO:0000256" key="1">
    <source>
        <dbReference type="ARBA" id="ARBA00022723"/>
    </source>
</evidence>
<sequence>MRLILDFSKVITNLVCCPNKRSTKTSEFILPQPGLCGYSFGNRIIMGQVTHIKDFPWMALLRYTTDGEEYTSRCGGSLIHPRWIVTAAHCVPDATSTSRLQQVRLGEWNVTTNPDCQQFRQDRICAPAYQDFQIEQIIVHEQYKPNEANLGRHDNYANDVALLKLKEAVIFSEYIMPVCLPPANPNEEHRYGGYSMDIAGWGNTENIRYGGSPIKLRTSVECLSSASCRSVYGDINIGQMCVGGSTEAGTCHGDSGGPLMLLDDNGIGSQSYYLVGLISLGWSSCNNRNRPMIFTRVEHYIPWLIATMSSNSVVTKRLRGPRDLSQRRSN</sequence>
<dbReference type="InterPro" id="IPR043504">
    <property type="entry name" value="Peptidase_S1_PA_chymotrypsin"/>
</dbReference>
<keyword evidence="8" id="KW-0645">Protease</keyword>
<keyword evidence="1" id="KW-0479">Metal-binding</keyword>
<name>B4NDY6_DROWI</name>
<dbReference type="GO" id="GO:0004252">
    <property type="term" value="F:serine-type endopeptidase activity"/>
    <property type="evidence" value="ECO:0007669"/>
    <property type="project" value="InterPro"/>
</dbReference>
<evidence type="ECO:0000256" key="6">
    <source>
        <dbReference type="ARBA" id="ARBA00023180"/>
    </source>
</evidence>
<dbReference type="SMART" id="SM00020">
    <property type="entry name" value="Tryp_SPc"/>
    <property type="match status" value="1"/>
</dbReference>
<dbReference type="GO" id="GO:0046872">
    <property type="term" value="F:metal ion binding"/>
    <property type="evidence" value="ECO:0007669"/>
    <property type="project" value="UniProtKB-KW"/>
</dbReference>
<dbReference type="InterPro" id="IPR051487">
    <property type="entry name" value="Ser/Thr_Proteases_Immune/Dev"/>
</dbReference>
<evidence type="ECO:0000256" key="4">
    <source>
        <dbReference type="ARBA" id="ARBA00023145"/>
    </source>
</evidence>
<keyword evidence="8 10" id="KW-0378">Hydrolase</keyword>
<evidence type="ECO:0000256" key="8">
    <source>
        <dbReference type="RuleBase" id="RU363034"/>
    </source>
</evidence>
<keyword evidence="11" id="KW-1185">Reference proteome</keyword>
<protein>
    <recommendedName>
        <fullName evidence="9">Peptidase S1 domain-containing protein</fullName>
    </recommendedName>
</protein>
<evidence type="ECO:0000256" key="7">
    <source>
        <dbReference type="ARBA" id="ARBA00024195"/>
    </source>
</evidence>
<dbReference type="OrthoDB" id="9981647at2759"/>
<dbReference type="PROSITE" id="PS00135">
    <property type="entry name" value="TRYPSIN_SER"/>
    <property type="match status" value="1"/>
</dbReference>
<dbReference type="PROSITE" id="PS00134">
    <property type="entry name" value="TRYPSIN_HIS"/>
    <property type="match status" value="1"/>
</dbReference>
<dbReference type="Gene3D" id="2.40.10.10">
    <property type="entry name" value="Trypsin-like serine proteases"/>
    <property type="match status" value="2"/>
</dbReference>
<accession>B4NDY6</accession>
<evidence type="ECO:0000256" key="3">
    <source>
        <dbReference type="ARBA" id="ARBA00022837"/>
    </source>
</evidence>
<gene>
    <name evidence="10" type="primary">Dwil\GK25542</name>
    <name evidence="10" type="ORF">Dwil_GK25542</name>
</gene>
<proteinExistence type="inferred from homology"/>
<keyword evidence="8" id="KW-0720">Serine protease</keyword>
<evidence type="ECO:0000256" key="2">
    <source>
        <dbReference type="ARBA" id="ARBA00022729"/>
    </source>
</evidence>
<keyword evidence="5" id="KW-1015">Disulfide bond</keyword>
<keyword evidence="4" id="KW-0865">Zymogen</keyword>
<keyword evidence="6" id="KW-0325">Glycoprotein</keyword>
<dbReference type="InterPro" id="IPR018114">
    <property type="entry name" value="TRYPSIN_HIS"/>
</dbReference>
<dbReference type="MEROPS" id="S01.201"/>
<dbReference type="FunFam" id="2.40.10.10:FF:000028">
    <property type="entry name" value="Serine protease easter"/>
    <property type="match status" value="1"/>
</dbReference>
<dbReference type="SMR" id="B4NDY6"/>
<dbReference type="SUPFAM" id="SSF50494">
    <property type="entry name" value="Trypsin-like serine proteases"/>
    <property type="match status" value="1"/>
</dbReference>
<evidence type="ECO:0000259" key="9">
    <source>
        <dbReference type="PROSITE" id="PS50240"/>
    </source>
</evidence>
<dbReference type="InParanoid" id="B4NDY6"/>
<reference evidence="10 11" key="1">
    <citation type="journal article" date="2007" name="Nature">
        <title>Evolution of genes and genomes on the Drosophila phylogeny.</title>
        <authorList>
            <consortium name="Drosophila 12 Genomes Consortium"/>
            <person name="Clark A.G."/>
            <person name="Eisen M.B."/>
            <person name="Smith D.R."/>
            <person name="Bergman C.M."/>
            <person name="Oliver B."/>
            <person name="Markow T.A."/>
            <person name="Kaufman T.C."/>
            <person name="Kellis M."/>
            <person name="Gelbart W."/>
            <person name="Iyer V.N."/>
            <person name="Pollard D.A."/>
            <person name="Sackton T.B."/>
            <person name="Larracuente A.M."/>
            <person name="Singh N.D."/>
            <person name="Abad J.P."/>
            <person name="Abt D.N."/>
            <person name="Adryan B."/>
            <person name="Aguade M."/>
            <person name="Akashi H."/>
            <person name="Anderson W.W."/>
            <person name="Aquadro C.F."/>
            <person name="Ardell D.H."/>
            <person name="Arguello R."/>
            <person name="Artieri C.G."/>
            <person name="Barbash D.A."/>
            <person name="Barker D."/>
            <person name="Barsanti P."/>
            <person name="Batterham P."/>
            <person name="Batzoglou S."/>
            <person name="Begun D."/>
            <person name="Bhutkar A."/>
            <person name="Blanco E."/>
            <person name="Bosak S.A."/>
            <person name="Bradley R.K."/>
            <person name="Brand A.D."/>
            <person name="Brent M.R."/>
            <person name="Brooks A.N."/>
            <person name="Brown R.H."/>
            <person name="Butlin R.K."/>
            <person name="Caggese C."/>
            <person name="Calvi B.R."/>
            <person name="Bernardo de Carvalho A."/>
            <person name="Caspi A."/>
            <person name="Castrezana S."/>
            <person name="Celniker S.E."/>
            <person name="Chang J.L."/>
            <person name="Chapple C."/>
            <person name="Chatterji S."/>
            <person name="Chinwalla A."/>
            <person name="Civetta A."/>
            <person name="Clifton S.W."/>
            <person name="Comeron J.M."/>
            <person name="Costello J.C."/>
            <person name="Coyne J.A."/>
            <person name="Daub J."/>
            <person name="David R.G."/>
            <person name="Delcher A.L."/>
            <person name="Delehaunty K."/>
            <person name="Do C.B."/>
            <person name="Ebling H."/>
            <person name="Edwards K."/>
            <person name="Eickbush T."/>
            <person name="Evans J.D."/>
            <person name="Filipski A."/>
            <person name="Findeiss S."/>
            <person name="Freyhult E."/>
            <person name="Fulton L."/>
            <person name="Fulton R."/>
            <person name="Garcia A.C."/>
            <person name="Gardiner A."/>
            <person name="Garfield D.A."/>
            <person name="Garvin B.E."/>
            <person name="Gibson G."/>
            <person name="Gilbert D."/>
            <person name="Gnerre S."/>
            <person name="Godfrey J."/>
            <person name="Good R."/>
            <person name="Gotea V."/>
            <person name="Gravely B."/>
            <person name="Greenberg A.J."/>
            <person name="Griffiths-Jones S."/>
            <person name="Gross S."/>
            <person name="Guigo R."/>
            <person name="Gustafson E.A."/>
            <person name="Haerty W."/>
            <person name="Hahn M.W."/>
            <person name="Halligan D.L."/>
            <person name="Halpern A.L."/>
            <person name="Halter G.M."/>
            <person name="Han M.V."/>
            <person name="Heger A."/>
            <person name="Hillier L."/>
            <person name="Hinrichs A.S."/>
            <person name="Holmes I."/>
            <person name="Hoskins R.A."/>
            <person name="Hubisz M.J."/>
            <person name="Hultmark D."/>
            <person name="Huntley M.A."/>
            <person name="Jaffe D.B."/>
            <person name="Jagadeeshan S."/>
            <person name="Jeck W.R."/>
            <person name="Johnson J."/>
            <person name="Jones C.D."/>
            <person name="Jordan W.C."/>
            <person name="Karpen G.H."/>
            <person name="Kataoka E."/>
            <person name="Keightley P.D."/>
            <person name="Kheradpour P."/>
            <person name="Kirkness E.F."/>
            <person name="Koerich L.B."/>
            <person name="Kristiansen K."/>
            <person name="Kudrna D."/>
            <person name="Kulathinal R.J."/>
            <person name="Kumar S."/>
            <person name="Kwok R."/>
            <person name="Lander E."/>
            <person name="Langley C.H."/>
            <person name="Lapoint R."/>
            <person name="Lazzaro B.P."/>
            <person name="Lee S.J."/>
            <person name="Levesque L."/>
            <person name="Li R."/>
            <person name="Lin C.F."/>
            <person name="Lin M.F."/>
            <person name="Lindblad-Toh K."/>
            <person name="Llopart A."/>
            <person name="Long M."/>
            <person name="Low L."/>
            <person name="Lozovsky E."/>
            <person name="Lu J."/>
            <person name="Luo M."/>
            <person name="Machado C.A."/>
            <person name="Makalowski W."/>
            <person name="Marzo M."/>
            <person name="Matsuda M."/>
            <person name="Matzkin L."/>
            <person name="McAllister B."/>
            <person name="McBride C.S."/>
            <person name="McKernan B."/>
            <person name="McKernan K."/>
            <person name="Mendez-Lago M."/>
            <person name="Minx P."/>
            <person name="Mollenhauer M.U."/>
            <person name="Montooth K."/>
            <person name="Mount S.M."/>
            <person name="Mu X."/>
            <person name="Myers E."/>
            <person name="Negre B."/>
            <person name="Newfeld S."/>
            <person name="Nielsen R."/>
            <person name="Noor M.A."/>
            <person name="O'Grady P."/>
            <person name="Pachter L."/>
            <person name="Papaceit M."/>
            <person name="Parisi M.J."/>
            <person name="Parisi M."/>
            <person name="Parts L."/>
            <person name="Pedersen J.S."/>
            <person name="Pesole G."/>
            <person name="Phillippy A.M."/>
            <person name="Ponting C.P."/>
            <person name="Pop M."/>
            <person name="Porcelli D."/>
            <person name="Powell J.R."/>
            <person name="Prohaska S."/>
            <person name="Pruitt K."/>
            <person name="Puig M."/>
            <person name="Quesneville H."/>
            <person name="Ram K.R."/>
            <person name="Rand D."/>
            <person name="Rasmussen M.D."/>
            <person name="Reed L.K."/>
            <person name="Reenan R."/>
            <person name="Reily A."/>
            <person name="Remington K.A."/>
            <person name="Rieger T.T."/>
            <person name="Ritchie M.G."/>
            <person name="Robin C."/>
            <person name="Rogers Y.H."/>
            <person name="Rohde C."/>
            <person name="Rozas J."/>
            <person name="Rubenfield M.J."/>
            <person name="Ruiz A."/>
            <person name="Russo S."/>
            <person name="Salzberg S.L."/>
            <person name="Sanchez-Gracia A."/>
            <person name="Saranga D.J."/>
            <person name="Sato H."/>
            <person name="Schaeffer S.W."/>
            <person name="Schatz M.C."/>
            <person name="Schlenke T."/>
            <person name="Schwartz R."/>
            <person name="Segarra C."/>
            <person name="Singh R.S."/>
            <person name="Sirot L."/>
            <person name="Sirota M."/>
            <person name="Sisneros N.B."/>
            <person name="Smith C.D."/>
            <person name="Smith T.F."/>
            <person name="Spieth J."/>
            <person name="Stage D.E."/>
            <person name="Stark A."/>
            <person name="Stephan W."/>
            <person name="Strausberg R.L."/>
            <person name="Strempel S."/>
            <person name="Sturgill D."/>
            <person name="Sutton G."/>
            <person name="Sutton G.G."/>
            <person name="Tao W."/>
            <person name="Teichmann S."/>
            <person name="Tobari Y.N."/>
            <person name="Tomimura Y."/>
            <person name="Tsolas J.M."/>
            <person name="Valente V.L."/>
            <person name="Venter E."/>
            <person name="Venter J.C."/>
            <person name="Vicario S."/>
            <person name="Vieira F.G."/>
            <person name="Vilella A.J."/>
            <person name="Villasante A."/>
            <person name="Walenz B."/>
            <person name="Wang J."/>
            <person name="Wasserman M."/>
            <person name="Watts T."/>
            <person name="Wilson D."/>
            <person name="Wilson R.K."/>
            <person name="Wing R.A."/>
            <person name="Wolfner M.F."/>
            <person name="Wong A."/>
            <person name="Wong G.K."/>
            <person name="Wu C.I."/>
            <person name="Wu G."/>
            <person name="Yamamoto D."/>
            <person name="Yang H.P."/>
            <person name="Yang S.P."/>
            <person name="Yorke J.A."/>
            <person name="Yoshida K."/>
            <person name="Zdobnov E."/>
            <person name="Zhang P."/>
            <person name="Zhang Y."/>
            <person name="Zimin A.V."/>
            <person name="Baldwin J."/>
            <person name="Abdouelleil A."/>
            <person name="Abdulkadir J."/>
            <person name="Abebe A."/>
            <person name="Abera B."/>
            <person name="Abreu J."/>
            <person name="Acer S.C."/>
            <person name="Aftuck L."/>
            <person name="Alexander A."/>
            <person name="An P."/>
            <person name="Anderson E."/>
            <person name="Anderson S."/>
            <person name="Arachi H."/>
            <person name="Azer M."/>
            <person name="Bachantsang P."/>
            <person name="Barry A."/>
            <person name="Bayul T."/>
            <person name="Berlin A."/>
            <person name="Bessette D."/>
            <person name="Bloom T."/>
            <person name="Blye J."/>
            <person name="Boguslavskiy L."/>
            <person name="Bonnet C."/>
            <person name="Boukhgalter B."/>
            <person name="Bourzgui I."/>
            <person name="Brown A."/>
            <person name="Cahill P."/>
            <person name="Channer S."/>
            <person name="Cheshatsang Y."/>
            <person name="Chuda L."/>
            <person name="Citroen M."/>
            <person name="Collymore A."/>
            <person name="Cooke P."/>
            <person name="Costello M."/>
            <person name="D'Aco K."/>
            <person name="Daza R."/>
            <person name="De Haan G."/>
            <person name="DeGray S."/>
            <person name="DeMaso C."/>
            <person name="Dhargay N."/>
            <person name="Dooley K."/>
            <person name="Dooley E."/>
            <person name="Doricent M."/>
            <person name="Dorje P."/>
            <person name="Dorjee K."/>
            <person name="Dupes A."/>
            <person name="Elong R."/>
            <person name="Falk J."/>
            <person name="Farina A."/>
            <person name="Faro S."/>
            <person name="Ferguson D."/>
            <person name="Fisher S."/>
            <person name="Foley C.D."/>
            <person name="Franke A."/>
            <person name="Friedrich D."/>
            <person name="Gadbois L."/>
            <person name="Gearin G."/>
            <person name="Gearin C.R."/>
            <person name="Giannoukos G."/>
            <person name="Goode T."/>
            <person name="Graham J."/>
            <person name="Grandbois E."/>
            <person name="Grewal S."/>
            <person name="Gyaltsen K."/>
            <person name="Hafez N."/>
            <person name="Hagos B."/>
            <person name="Hall J."/>
            <person name="Henson C."/>
            <person name="Hollinger A."/>
            <person name="Honan T."/>
            <person name="Huard M.D."/>
            <person name="Hughes L."/>
            <person name="Hurhula B."/>
            <person name="Husby M.E."/>
            <person name="Kamat A."/>
            <person name="Kanga B."/>
            <person name="Kashin S."/>
            <person name="Khazanovich D."/>
            <person name="Kisner P."/>
            <person name="Lance K."/>
            <person name="Lara M."/>
            <person name="Lee W."/>
            <person name="Lennon N."/>
            <person name="Letendre F."/>
            <person name="LeVine R."/>
            <person name="Lipovsky A."/>
            <person name="Liu X."/>
            <person name="Liu J."/>
            <person name="Liu S."/>
            <person name="Lokyitsang T."/>
            <person name="Lokyitsang Y."/>
            <person name="Lubonja R."/>
            <person name="Lui A."/>
            <person name="MacDonald P."/>
            <person name="Magnisalis V."/>
            <person name="Maru K."/>
            <person name="Matthews C."/>
            <person name="McCusker W."/>
            <person name="McDonough S."/>
            <person name="Mehta T."/>
            <person name="Meldrim J."/>
            <person name="Meneus L."/>
            <person name="Mihai O."/>
            <person name="Mihalev A."/>
            <person name="Mihova T."/>
            <person name="Mittelman R."/>
            <person name="Mlenga V."/>
            <person name="Montmayeur A."/>
            <person name="Mulrain L."/>
            <person name="Navidi A."/>
            <person name="Naylor J."/>
            <person name="Negash T."/>
            <person name="Nguyen T."/>
            <person name="Nguyen N."/>
            <person name="Nicol R."/>
            <person name="Norbu C."/>
            <person name="Norbu N."/>
            <person name="Novod N."/>
            <person name="O'Neill B."/>
            <person name="Osman S."/>
            <person name="Markiewicz E."/>
            <person name="Oyono O.L."/>
            <person name="Patti C."/>
            <person name="Phunkhang P."/>
            <person name="Pierre F."/>
            <person name="Priest M."/>
            <person name="Raghuraman S."/>
            <person name="Rege F."/>
            <person name="Reyes R."/>
            <person name="Rise C."/>
            <person name="Rogov P."/>
            <person name="Ross K."/>
            <person name="Ryan E."/>
            <person name="Settipalli S."/>
            <person name="Shea T."/>
            <person name="Sherpa N."/>
            <person name="Shi L."/>
            <person name="Shih D."/>
            <person name="Sparrow T."/>
            <person name="Spaulding J."/>
            <person name="Stalker J."/>
            <person name="Stange-Thomann N."/>
            <person name="Stavropoulos S."/>
            <person name="Stone C."/>
            <person name="Strader C."/>
            <person name="Tesfaye S."/>
            <person name="Thomson T."/>
            <person name="Thoulutsang Y."/>
            <person name="Thoulutsang D."/>
            <person name="Topham K."/>
            <person name="Topping I."/>
            <person name="Tsamla T."/>
            <person name="Vassiliev H."/>
            <person name="Vo A."/>
            <person name="Wangchuk T."/>
            <person name="Wangdi T."/>
            <person name="Weiand M."/>
            <person name="Wilkinson J."/>
            <person name="Wilson A."/>
            <person name="Yadav S."/>
            <person name="Young G."/>
            <person name="Yu Q."/>
            <person name="Zembek L."/>
            <person name="Zhong D."/>
            <person name="Zimmer A."/>
            <person name="Zwirko Z."/>
            <person name="Jaffe D.B."/>
            <person name="Alvarez P."/>
            <person name="Brockman W."/>
            <person name="Butler J."/>
            <person name="Chin C."/>
            <person name="Gnerre S."/>
            <person name="Grabherr M."/>
            <person name="Kleber M."/>
            <person name="Mauceli E."/>
            <person name="MacCallum I."/>
        </authorList>
    </citation>
    <scope>NUCLEOTIDE SEQUENCE [LARGE SCALE GENOMIC DNA]</scope>
    <source>
        <strain evidence="11">Tucson 14030-0811.24</strain>
    </source>
</reference>
<dbReference type="PRINTS" id="PR00722">
    <property type="entry name" value="CHYMOTRYPSIN"/>
</dbReference>
<dbReference type="HOGENOM" id="CLU_006842_0_3_1"/>
<dbReference type="InterPro" id="IPR001314">
    <property type="entry name" value="Peptidase_S1A"/>
</dbReference>